<evidence type="ECO:0000313" key="4">
    <source>
        <dbReference type="EMBL" id="RUR32212.1"/>
    </source>
</evidence>
<dbReference type="Proteomes" id="UP000287023">
    <property type="component" value="Unassembled WGS sequence"/>
</dbReference>
<dbReference type="AlphaFoldDB" id="A0A3S0YK56"/>
<reference evidence="4 5" key="1">
    <citation type="submission" date="2018-12" db="EMBL/GenBank/DDBJ databases">
        <title>three novel Halomonas strain isolated from plants.</title>
        <authorList>
            <person name="Sun C."/>
        </authorList>
    </citation>
    <scope>NUCLEOTIDE SEQUENCE [LARGE SCALE GENOMIC DNA]</scope>
    <source>
        <strain evidence="4 5">JCM 18142</strain>
    </source>
</reference>
<dbReference type="Gene3D" id="3.40.50.300">
    <property type="entry name" value="P-loop containing nucleotide triphosphate hydrolases"/>
    <property type="match status" value="1"/>
</dbReference>
<dbReference type="OrthoDB" id="9179784at2"/>
<name>A0A3S0YK56_9GAMM</name>
<dbReference type="Pfam" id="PF00685">
    <property type="entry name" value="Sulfotransfer_1"/>
    <property type="match status" value="1"/>
</dbReference>
<gene>
    <name evidence="4" type="ORF">ELY38_07855</name>
</gene>
<evidence type="ECO:0000256" key="2">
    <source>
        <dbReference type="SAM" id="MobiDB-lite"/>
    </source>
</evidence>
<dbReference type="SUPFAM" id="SSF52540">
    <property type="entry name" value="P-loop containing nucleoside triphosphate hydrolases"/>
    <property type="match status" value="1"/>
</dbReference>
<dbReference type="InterPro" id="IPR000863">
    <property type="entry name" value="Sulfotransferase_dom"/>
</dbReference>
<evidence type="ECO:0000259" key="3">
    <source>
        <dbReference type="Pfam" id="PF00685"/>
    </source>
</evidence>
<protein>
    <recommendedName>
        <fullName evidence="3">Sulfotransferase domain-containing protein</fullName>
    </recommendedName>
</protein>
<dbReference type="EMBL" id="RZHF01000009">
    <property type="protein sequence ID" value="RUR32212.1"/>
    <property type="molecule type" value="Genomic_DNA"/>
</dbReference>
<proteinExistence type="predicted"/>
<feature type="coiled-coil region" evidence="1">
    <location>
        <begin position="406"/>
        <end position="558"/>
    </location>
</feature>
<evidence type="ECO:0000313" key="5">
    <source>
        <dbReference type="Proteomes" id="UP000287023"/>
    </source>
</evidence>
<feature type="domain" description="Sulfotransferase" evidence="3">
    <location>
        <begin position="6"/>
        <end position="263"/>
    </location>
</feature>
<comment type="caution">
    <text evidence="4">The sequence shown here is derived from an EMBL/GenBank/DDBJ whole genome shotgun (WGS) entry which is preliminary data.</text>
</comment>
<dbReference type="PIRSF" id="PIRSF029407">
    <property type="entry name" value="UCP029407"/>
    <property type="match status" value="1"/>
</dbReference>
<dbReference type="InterPro" id="IPR027417">
    <property type="entry name" value="P-loop_NTPase"/>
</dbReference>
<dbReference type="GO" id="GO:0008146">
    <property type="term" value="F:sulfotransferase activity"/>
    <property type="evidence" value="ECO:0007669"/>
    <property type="project" value="InterPro"/>
</dbReference>
<evidence type="ECO:0000256" key="1">
    <source>
        <dbReference type="SAM" id="Coils"/>
    </source>
</evidence>
<dbReference type="InterPro" id="IPR014556">
    <property type="entry name" value="UCP029407"/>
</dbReference>
<organism evidence="4 5">
    <name type="scientific">Vreelandella nanhaiensis</name>
    <dbReference type="NCBI Taxonomy" id="1258546"/>
    <lineage>
        <taxon>Bacteria</taxon>
        <taxon>Pseudomonadati</taxon>
        <taxon>Pseudomonadota</taxon>
        <taxon>Gammaproteobacteria</taxon>
        <taxon>Oceanospirillales</taxon>
        <taxon>Halomonadaceae</taxon>
        <taxon>Vreelandella</taxon>
    </lineage>
</organism>
<feature type="compositionally biased region" description="Low complexity" evidence="2">
    <location>
        <begin position="298"/>
        <end position="307"/>
    </location>
</feature>
<accession>A0A3S0YK56</accession>
<sequence length="603" mass="70216">MTMKTCVLILGMHRSGTSAVTGALEKLGVSLPQDLWPAQDDNPKGFFEGRRVIEINELILKESGSSYDDTRFQKHLTNDLIEKYLDRTKRLIEEEFSYSKIFALKDPRMCVTFPLWERALKELEIEIKVILPYRNPFEVARSLKSRNDFSTDKSLLIWVKHVLYAEKYSRSYSRYFLSFNSLLTNAEEEITKIANFIGVKAESSSIGEVRSNFLEKELKHHNLNLNNVAEEIPFFIKKLIAFVERENFSEATVDEFDVIFNEASSLYKLFHTHDVQFQSDISRALHAQRDQASDRAQSLEQQLSEQQHANEQVLQGKEDLLRQLEAEKTQLEQTRADQAEQSQAKIKTLEGEKAELAGAREQLEREMGSLLGDLEAVKKAKQTQKSSYKDRIHTIEQQLCEQQHANEQMLQGKEDLLRQLEAEKTQLEQARADQVEQSQAEIKILEGEKAELAGAREQLEREMRSLLGDLETVKKTKQTQKASDEDRIHTLEQQLSEQQHANEQILQVKEDLLRQLEVEKSQMEYARVDREEQYEIKIKELEDEKVKLIQDRNKLAQEVKLLTESIDQVVKDLSRIKESKSWIYTKPIRNLHKVFFKKELEKQ</sequence>
<feature type="region of interest" description="Disordered" evidence="2">
    <location>
        <begin position="289"/>
        <end position="308"/>
    </location>
</feature>
<keyword evidence="5" id="KW-1185">Reference proteome</keyword>
<keyword evidence="1" id="KW-0175">Coiled coil</keyword>